<accession>A0A183HCW8</accession>
<feature type="compositionally biased region" description="Low complexity" evidence="1">
    <location>
        <begin position="50"/>
        <end position="69"/>
    </location>
</feature>
<evidence type="ECO:0000256" key="1">
    <source>
        <dbReference type="SAM" id="MobiDB-lite"/>
    </source>
</evidence>
<proteinExistence type="predicted"/>
<dbReference type="Proteomes" id="UP000267606">
    <property type="component" value="Unassembled WGS sequence"/>
</dbReference>
<gene>
    <name evidence="2" type="ORF">OFLC_LOCUS5335</name>
</gene>
<evidence type="ECO:0000313" key="3">
    <source>
        <dbReference type="Proteomes" id="UP000267606"/>
    </source>
</evidence>
<name>A0A183HCW8_9BILA</name>
<evidence type="ECO:0000313" key="4">
    <source>
        <dbReference type="WBParaSite" id="OFLC_0000532901-mRNA-1"/>
    </source>
</evidence>
<protein>
    <submittedName>
        <fullName evidence="2 4">Uncharacterized protein</fullName>
    </submittedName>
</protein>
<organism evidence="4">
    <name type="scientific">Onchocerca flexuosa</name>
    <dbReference type="NCBI Taxonomy" id="387005"/>
    <lineage>
        <taxon>Eukaryota</taxon>
        <taxon>Metazoa</taxon>
        <taxon>Ecdysozoa</taxon>
        <taxon>Nematoda</taxon>
        <taxon>Chromadorea</taxon>
        <taxon>Rhabditida</taxon>
        <taxon>Spirurina</taxon>
        <taxon>Spiruromorpha</taxon>
        <taxon>Filarioidea</taxon>
        <taxon>Onchocercidae</taxon>
        <taxon>Onchocerca</taxon>
    </lineage>
</organism>
<dbReference type="AlphaFoldDB" id="A0A183HCW8"/>
<dbReference type="EMBL" id="UZAJ01004529">
    <property type="protein sequence ID" value="VDO42792.1"/>
    <property type="molecule type" value="Genomic_DNA"/>
</dbReference>
<evidence type="ECO:0000313" key="2">
    <source>
        <dbReference type="EMBL" id="VDO42792.1"/>
    </source>
</evidence>
<reference evidence="2 3" key="2">
    <citation type="submission" date="2018-11" db="EMBL/GenBank/DDBJ databases">
        <authorList>
            <consortium name="Pathogen Informatics"/>
        </authorList>
    </citation>
    <scope>NUCLEOTIDE SEQUENCE [LARGE SCALE GENOMIC DNA]</scope>
</reference>
<reference evidence="4" key="1">
    <citation type="submission" date="2016-06" db="UniProtKB">
        <authorList>
            <consortium name="WormBaseParasite"/>
        </authorList>
    </citation>
    <scope>IDENTIFICATION</scope>
</reference>
<dbReference type="WBParaSite" id="OFLC_0000532901-mRNA-1">
    <property type="protein sequence ID" value="OFLC_0000532901-mRNA-1"/>
    <property type="gene ID" value="OFLC_0000532901"/>
</dbReference>
<keyword evidence="3" id="KW-1185">Reference proteome</keyword>
<sequence>MREAATEEIRINRCATSADICGNSDIMRPKDGTALDNKHKFSSVVKARDSVANTSSSSSTRINDDSILY</sequence>
<feature type="region of interest" description="Disordered" evidence="1">
    <location>
        <begin position="47"/>
        <end position="69"/>
    </location>
</feature>